<accession>A0A9P5SJ99</accession>
<dbReference type="GO" id="GO:0004540">
    <property type="term" value="F:RNA nuclease activity"/>
    <property type="evidence" value="ECO:0007669"/>
    <property type="project" value="UniProtKB-ARBA"/>
</dbReference>
<gene>
    <name evidence="3" type="ORF">BG006_006459</name>
</gene>
<evidence type="ECO:0000313" key="3">
    <source>
        <dbReference type="EMBL" id="KAF9330575.1"/>
    </source>
</evidence>
<dbReference type="GO" id="GO:0005634">
    <property type="term" value="C:nucleus"/>
    <property type="evidence" value="ECO:0007669"/>
    <property type="project" value="TreeGrafter"/>
</dbReference>
<dbReference type="Pfam" id="PF13638">
    <property type="entry name" value="PIN_4"/>
    <property type="match status" value="1"/>
</dbReference>
<dbReference type="Proteomes" id="UP000696485">
    <property type="component" value="Unassembled WGS sequence"/>
</dbReference>
<dbReference type="Gene3D" id="3.40.50.1010">
    <property type="entry name" value="5'-nuclease"/>
    <property type="match status" value="1"/>
</dbReference>
<feature type="compositionally biased region" description="Low complexity" evidence="1">
    <location>
        <begin position="145"/>
        <end position="198"/>
    </location>
</feature>
<dbReference type="AlphaFoldDB" id="A0A9P5SJ99"/>
<comment type="caution">
    <text evidence="3">The sequence shown here is derived from an EMBL/GenBank/DDBJ whole genome shotgun (WGS) entry which is preliminary data.</text>
</comment>
<keyword evidence="4" id="KW-1185">Reference proteome</keyword>
<feature type="region of interest" description="Disordered" evidence="1">
    <location>
        <begin position="126"/>
        <end position="213"/>
    </location>
</feature>
<sequence>MATEHQLRLQHQQERESLIQEQGAEREQILTQQQGRMQEQQAAFMQLQAEYQQEPTAARELAILMAQQSIQHLQELFHQQQSHVLERHQHDQFRLQERQWHQEQLLLQQLQQQRLQQIGIQPLSPSALSPGTLGQGQGLGNHYFGYQGQQQHSQHPQQHVHHSPQQQHPQQQQLQQQPLQQQQHQQQEQYQQQQQQQQKQEHIKHQPLQHRCSDTEAMDVDDEATLLSIASTITSLRQHSSRPDASSIGSWALDSVSSSSKDRGFEAVVVLDTNVLLSHLNFLRSLVAVCDTKYNETNSHTKAVFIVPWVVIQELDGLKVDRGQRGGEVDVIDKARRAIKYIQDELEKPENKRSLRGQKIGECLEKRETNDDYILDCCQYFQSELGTDKKTKVTLFSNDRNLCVKAMIHEVATLSHGKIDFEVEPVMAAIFGSKGPKNFGTNRSSMETDSSVLDASIHNPHNISGSGGVAKVGSGKGTYKTVVNQRELQRIKSTSKVVSAPAGMDSRLFELTTHIIIRLRRYLEFAVPDHLRSYYGTEWKNRTRFDENSIKPEDMQWDCRRLAHPISLLQTFWRPVFTDLYHSVSQSNKARTHLDNLHTFIKTWDRVETFGLGKVYKKDLTAFLDDVDAILAGVLIKPPSSSTPTELSPEETAARESMYDTATRIRTIKDWKTHCSMLE</sequence>
<dbReference type="InterPro" id="IPR002716">
    <property type="entry name" value="PIN_dom"/>
</dbReference>
<dbReference type="SMART" id="SM00670">
    <property type="entry name" value="PINc"/>
    <property type="match status" value="1"/>
</dbReference>
<dbReference type="InterPro" id="IPR029060">
    <property type="entry name" value="PIN-like_dom_sf"/>
</dbReference>
<dbReference type="SUPFAM" id="SSF88723">
    <property type="entry name" value="PIN domain-like"/>
    <property type="match status" value="1"/>
</dbReference>
<feature type="domain" description="PIN" evidence="2">
    <location>
        <begin position="267"/>
        <end position="404"/>
    </location>
</feature>
<dbReference type="InterPro" id="IPR052626">
    <property type="entry name" value="SWT1_Regulator"/>
</dbReference>
<reference evidence="3" key="1">
    <citation type="journal article" date="2020" name="Fungal Divers.">
        <title>Resolving the Mortierellaceae phylogeny through synthesis of multi-gene phylogenetics and phylogenomics.</title>
        <authorList>
            <person name="Vandepol N."/>
            <person name="Liber J."/>
            <person name="Desiro A."/>
            <person name="Na H."/>
            <person name="Kennedy M."/>
            <person name="Barry K."/>
            <person name="Grigoriev I.V."/>
            <person name="Miller A.N."/>
            <person name="O'Donnell K."/>
            <person name="Stajich J.E."/>
            <person name="Bonito G."/>
        </authorList>
    </citation>
    <scope>NUCLEOTIDE SEQUENCE</scope>
    <source>
        <strain evidence="3">NVP1</strain>
    </source>
</reference>
<dbReference type="CDD" id="cd18727">
    <property type="entry name" value="PIN_Swt1-like"/>
    <property type="match status" value="1"/>
</dbReference>
<organism evidence="3 4">
    <name type="scientific">Podila minutissima</name>
    <dbReference type="NCBI Taxonomy" id="64525"/>
    <lineage>
        <taxon>Eukaryota</taxon>
        <taxon>Fungi</taxon>
        <taxon>Fungi incertae sedis</taxon>
        <taxon>Mucoromycota</taxon>
        <taxon>Mortierellomycotina</taxon>
        <taxon>Mortierellomycetes</taxon>
        <taxon>Mortierellales</taxon>
        <taxon>Mortierellaceae</taxon>
        <taxon>Podila</taxon>
    </lineage>
</organism>
<protein>
    <recommendedName>
        <fullName evidence="2">PIN domain-containing protein</fullName>
    </recommendedName>
</protein>
<name>A0A9P5SJ99_9FUNG</name>
<dbReference type="PANTHER" id="PTHR16161:SF0">
    <property type="entry name" value="TRANSCRIPTIONAL PROTEIN SWT1"/>
    <property type="match status" value="1"/>
</dbReference>
<dbReference type="EMBL" id="JAAAUY010000386">
    <property type="protein sequence ID" value="KAF9330575.1"/>
    <property type="molecule type" value="Genomic_DNA"/>
</dbReference>
<evidence type="ECO:0000259" key="2">
    <source>
        <dbReference type="SMART" id="SM00670"/>
    </source>
</evidence>
<proteinExistence type="predicted"/>
<evidence type="ECO:0000256" key="1">
    <source>
        <dbReference type="SAM" id="MobiDB-lite"/>
    </source>
</evidence>
<evidence type="ECO:0000313" key="4">
    <source>
        <dbReference type="Proteomes" id="UP000696485"/>
    </source>
</evidence>
<dbReference type="PANTHER" id="PTHR16161">
    <property type="entry name" value="TRANSCRIPTIONAL PROTEIN SWT1"/>
    <property type="match status" value="1"/>
</dbReference>